<dbReference type="Proteomes" id="UP000314294">
    <property type="component" value="Unassembled WGS sequence"/>
</dbReference>
<dbReference type="EMBL" id="SRLO01003424">
    <property type="protein sequence ID" value="TNN31483.1"/>
    <property type="molecule type" value="Genomic_DNA"/>
</dbReference>
<sequence length="35" mass="4065">MRRPPRSTPTESRAPRPTGRRERGDVSWKGKELSE</sequence>
<feature type="compositionally biased region" description="Basic and acidic residues" evidence="1">
    <location>
        <begin position="19"/>
        <end position="35"/>
    </location>
</feature>
<keyword evidence="3" id="KW-1185">Reference proteome</keyword>
<evidence type="ECO:0000313" key="2">
    <source>
        <dbReference type="EMBL" id="TNN31483.1"/>
    </source>
</evidence>
<feature type="compositionally biased region" description="Low complexity" evidence="1">
    <location>
        <begin position="8"/>
        <end position="17"/>
    </location>
</feature>
<reference evidence="2 3" key="1">
    <citation type="submission" date="2019-03" db="EMBL/GenBank/DDBJ databases">
        <title>First draft genome of Liparis tanakae, snailfish: a comprehensive survey of snailfish specific genes.</title>
        <authorList>
            <person name="Kim W."/>
            <person name="Song I."/>
            <person name="Jeong J.-H."/>
            <person name="Kim D."/>
            <person name="Kim S."/>
            <person name="Ryu S."/>
            <person name="Song J.Y."/>
            <person name="Lee S.K."/>
        </authorList>
    </citation>
    <scope>NUCLEOTIDE SEQUENCE [LARGE SCALE GENOMIC DNA]</scope>
    <source>
        <tissue evidence="2">Muscle</tissue>
    </source>
</reference>
<evidence type="ECO:0000313" key="3">
    <source>
        <dbReference type="Proteomes" id="UP000314294"/>
    </source>
</evidence>
<gene>
    <name evidence="2" type="ORF">EYF80_058367</name>
</gene>
<feature type="region of interest" description="Disordered" evidence="1">
    <location>
        <begin position="1"/>
        <end position="35"/>
    </location>
</feature>
<evidence type="ECO:0000256" key="1">
    <source>
        <dbReference type="SAM" id="MobiDB-lite"/>
    </source>
</evidence>
<comment type="caution">
    <text evidence="2">The sequence shown here is derived from an EMBL/GenBank/DDBJ whole genome shotgun (WGS) entry which is preliminary data.</text>
</comment>
<accession>A0A4Z2ERS8</accession>
<name>A0A4Z2ERS8_9TELE</name>
<proteinExistence type="predicted"/>
<protein>
    <submittedName>
        <fullName evidence="2">Uncharacterized protein</fullName>
    </submittedName>
</protein>
<dbReference type="AlphaFoldDB" id="A0A4Z2ERS8"/>
<organism evidence="2 3">
    <name type="scientific">Liparis tanakae</name>
    <name type="common">Tanaka's snailfish</name>
    <dbReference type="NCBI Taxonomy" id="230148"/>
    <lineage>
        <taxon>Eukaryota</taxon>
        <taxon>Metazoa</taxon>
        <taxon>Chordata</taxon>
        <taxon>Craniata</taxon>
        <taxon>Vertebrata</taxon>
        <taxon>Euteleostomi</taxon>
        <taxon>Actinopterygii</taxon>
        <taxon>Neopterygii</taxon>
        <taxon>Teleostei</taxon>
        <taxon>Neoteleostei</taxon>
        <taxon>Acanthomorphata</taxon>
        <taxon>Eupercaria</taxon>
        <taxon>Perciformes</taxon>
        <taxon>Cottioidei</taxon>
        <taxon>Cottales</taxon>
        <taxon>Liparidae</taxon>
        <taxon>Liparis</taxon>
    </lineage>
</organism>